<reference evidence="19" key="1">
    <citation type="submission" date="2016-05" db="EMBL/GenBank/DDBJ databases">
        <authorList>
            <person name="Behera P."/>
            <person name="Vaishampayan P."/>
            <person name="Singh N."/>
            <person name="Raina V."/>
            <person name="Suar M."/>
            <person name="Pattnaik A."/>
            <person name="Rastogi G."/>
        </authorList>
    </citation>
    <scope>NUCLEOTIDE SEQUENCE [LARGE SCALE GENOMIC DNA]</scope>
    <source>
        <strain evidence="19">MP23</strain>
    </source>
</reference>
<keyword evidence="3" id="KW-1003">Cell membrane</keyword>
<keyword evidence="9" id="KW-0067">ATP-binding</keyword>
<dbReference type="GO" id="GO:0005524">
    <property type="term" value="F:ATP binding"/>
    <property type="evidence" value="ECO:0007669"/>
    <property type="project" value="UniProtKB-KW"/>
</dbReference>
<dbReference type="NCBIfam" id="TIGR01007">
    <property type="entry name" value="eps_fam"/>
    <property type="match status" value="1"/>
</dbReference>
<dbReference type="OrthoDB" id="9775724at2"/>
<gene>
    <name evidence="18" type="ORF">A9B99_03915</name>
</gene>
<evidence type="ECO:0000259" key="15">
    <source>
        <dbReference type="Pfam" id="PF02706"/>
    </source>
</evidence>
<evidence type="ECO:0000256" key="1">
    <source>
        <dbReference type="ARBA" id="ARBA00004429"/>
    </source>
</evidence>
<evidence type="ECO:0000256" key="4">
    <source>
        <dbReference type="ARBA" id="ARBA00022519"/>
    </source>
</evidence>
<evidence type="ECO:0000259" key="17">
    <source>
        <dbReference type="Pfam" id="PF13807"/>
    </source>
</evidence>
<feature type="domain" description="Tyrosine-protein kinase G-rich" evidence="17">
    <location>
        <begin position="367"/>
        <end position="447"/>
    </location>
</feature>
<keyword evidence="19" id="KW-1185">Reference proteome</keyword>
<dbReference type="FunFam" id="3.40.50.300:FF:000527">
    <property type="entry name" value="Tyrosine-protein kinase etk"/>
    <property type="match status" value="1"/>
</dbReference>
<keyword evidence="8 18" id="KW-0418">Kinase</keyword>
<keyword evidence="6 14" id="KW-0812">Transmembrane</keyword>
<evidence type="ECO:0000256" key="7">
    <source>
        <dbReference type="ARBA" id="ARBA00022741"/>
    </source>
</evidence>
<evidence type="ECO:0000256" key="13">
    <source>
        <dbReference type="ARBA" id="ARBA00053015"/>
    </source>
</evidence>
<feature type="domain" description="Polysaccharide chain length determinant N-terminal" evidence="15">
    <location>
        <begin position="16"/>
        <end position="107"/>
    </location>
</feature>
<feature type="domain" description="AAA" evidence="16">
    <location>
        <begin position="548"/>
        <end position="660"/>
    </location>
</feature>
<feature type="transmembrane region" description="Helical" evidence="14">
    <location>
        <begin position="32"/>
        <end position="51"/>
    </location>
</feature>
<dbReference type="PANTHER" id="PTHR32309">
    <property type="entry name" value="TYROSINE-PROTEIN KINASE"/>
    <property type="match status" value="1"/>
</dbReference>
<protein>
    <submittedName>
        <fullName evidence="18">Tyrosine-protein kinase</fullName>
    </submittedName>
</protein>
<dbReference type="GO" id="GO:0005886">
    <property type="term" value="C:plasma membrane"/>
    <property type="evidence" value="ECO:0007669"/>
    <property type="project" value="UniProtKB-SubCell"/>
</dbReference>
<accession>A0A1B7L959</accession>
<dbReference type="Proteomes" id="UP000078225">
    <property type="component" value="Unassembled WGS sequence"/>
</dbReference>
<dbReference type="GO" id="GO:0042802">
    <property type="term" value="F:identical protein binding"/>
    <property type="evidence" value="ECO:0007669"/>
    <property type="project" value="UniProtKB-ARBA"/>
</dbReference>
<evidence type="ECO:0000256" key="9">
    <source>
        <dbReference type="ARBA" id="ARBA00022840"/>
    </source>
</evidence>
<dbReference type="InterPro" id="IPR027417">
    <property type="entry name" value="P-loop_NTPase"/>
</dbReference>
<sequence>MTERIKHASASSDGSDEIDIGRLIGTVIEARWWVLGITALFAMIAVTYVMFATPIYKADALVQIEQNGSSSLVQDINSALQNKAPQSDAEMQLITSRMVLGKTVDDLNLDIDVEKKTFPVFGAGWDRLMGRQNESVTVSTFNVPKAMHKDEFTLEVLNPTHYRFTSNNGFSAEGQVGQPLTKDGLTLMVSGINAHQGSEFTVTKYSTLGMINQLTNSLTVTENGKDTGVLSLTYTGADRDQIREILNSITRNYLEQNVERKSEEAAKSLDFLAKQLPVVRQHLDAAESKLNTYRQQKDSVDLSLEAKSVLDSMVNIDSQLNELTFKEAEISKLYTKAHPSYRTLLEQRKVLENEKAQLAKRIAAMPKTQQEVVQLTRDVESGQQVYMQLLNRQQELKIQKASTVGDVRIVDPAVTEPGIVKPRGALVILGSIILGLMLSIVGVLLRSLLNRGIESPQVLEEAGISVYASIPLSEWQKARDNAVKSGSKVKHFKGSSTSKRHKQSELLAVGNPTDLAIEAVRSLRTSLHFAMMQAPNNVLMMTGVSPSIGKTFVCANLAAVISQTNKKVLLIDCDMRKGYTHELLGCSNQHGLSDVLADNSPLEKAARPTTIANFDLIPRGQIPPNPSELLMSERFEALIHWASKHYELVLIDTPPILAVTDAAVVGRHAGTTLMVARYAVNTLKEVETSLGRFEQNGVQVKGVILNSIFRRASGYQDYGYYEYEYKSDAK</sequence>
<evidence type="ECO:0000256" key="8">
    <source>
        <dbReference type="ARBA" id="ARBA00022777"/>
    </source>
</evidence>
<dbReference type="EMBL" id="LYRP01000001">
    <property type="protein sequence ID" value="OAT78856.1"/>
    <property type="molecule type" value="Genomic_DNA"/>
</dbReference>
<evidence type="ECO:0000256" key="2">
    <source>
        <dbReference type="ARBA" id="ARBA00008883"/>
    </source>
</evidence>
<keyword evidence="11 14" id="KW-0472">Membrane</keyword>
<evidence type="ECO:0000256" key="11">
    <source>
        <dbReference type="ARBA" id="ARBA00023136"/>
    </source>
</evidence>
<evidence type="ECO:0000313" key="19">
    <source>
        <dbReference type="Proteomes" id="UP000078225"/>
    </source>
</evidence>
<evidence type="ECO:0000256" key="14">
    <source>
        <dbReference type="SAM" id="Phobius"/>
    </source>
</evidence>
<evidence type="ECO:0000256" key="3">
    <source>
        <dbReference type="ARBA" id="ARBA00022475"/>
    </source>
</evidence>
<dbReference type="Gene3D" id="3.40.50.300">
    <property type="entry name" value="P-loop containing nucleotide triphosphate hydrolases"/>
    <property type="match status" value="1"/>
</dbReference>
<dbReference type="AlphaFoldDB" id="A0A1B7L959"/>
<evidence type="ECO:0000256" key="10">
    <source>
        <dbReference type="ARBA" id="ARBA00022989"/>
    </source>
</evidence>
<dbReference type="PANTHER" id="PTHR32309:SF32">
    <property type="entry name" value="TYROSINE-PROTEIN KINASE ETK-RELATED"/>
    <property type="match status" value="1"/>
</dbReference>
<evidence type="ECO:0000256" key="5">
    <source>
        <dbReference type="ARBA" id="ARBA00022679"/>
    </source>
</evidence>
<dbReference type="Pfam" id="PF23607">
    <property type="entry name" value="WZC_N"/>
    <property type="match status" value="1"/>
</dbReference>
<dbReference type="InterPro" id="IPR050445">
    <property type="entry name" value="Bact_polysacc_biosynth/exp"/>
</dbReference>
<proteinExistence type="inferred from homology"/>
<evidence type="ECO:0000256" key="12">
    <source>
        <dbReference type="ARBA" id="ARBA00023137"/>
    </source>
</evidence>
<evidence type="ECO:0000259" key="16">
    <source>
        <dbReference type="Pfam" id="PF13614"/>
    </source>
</evidence>
<keyword evidence="12" id="KW-0829">Tyrosine-protein kinase</keyword>
<dbReference type="InterPro" id="IPR032807">
    <property type="entry name" value="GNVR"/>
</dbReference>
<organism evidence="18 19">
    <name type="scientific">Mangrovibacter phragmitis</name>
    <dbReference type="NCBI Taxonomy" id="1691903"/>
    <lineage>
        <taxon>Bacteria</taxon>
        <taxon>Pseudomonadati</taxon>
        <taxon>Pseudomonadota</taxon>
        <taxon>Gammaproteobacteria</taxon>
        <taxon>Enterobacterales</taxon>
        <taxon>Enterobacteriaceae</taxon>
        <taxon>Mangrovibacter</taxon>
    </lineage>
</organism>
<evidence type="ECO:0000256" key="6">
    <source>
        <dbReference type="ARBA" id="ARBA00022692"/>
    </source>
</evidence>
<name>A0A1B7L959_9ENTR</name>
<dbReference type="SUPFAM" id="SSF52540">
    <property type="entry name" value="P-loop containing nucleoside triphosphate hydrolases"/>
    <property type="match status" value="1"/>
</dbReference>
<dbReference type="Pfam" id="PF13614">
    <property type="entry name" value="AAA_31"/>
    <property type="match status" value="1"/>
</dbReference>
<dbReference type="STRING" id="1691903.A9B99_03915"/>
<feature type="transmembrane region" description="Helical" evidence="14">
    <location>
        <begin position="424"/>
        <end position="445"/>
    </location>
</feature>
<keyword evidence="4" id="KW-0997">Cell inner membrane</keyword>
<keyword evidence="5" id="KW-0808">Transferase</keyword>
<dbReference type="NCBIfam" id="NF008568">
    <property type="entry name" value="PRK11519.1"/>
    <property type="match status" value="1"/>
</dbReference>
<evidence type="ECO:0000313" key="18">
    <source>
        <dbReference type="EMBL" id="OAT78856.1"/>
    </source>
</evidence>
<dbReference type="InterPro" id="IPR005702">
    <property type="entry name" value="Wzc-like_C"/>
</dbReference>
<keyword evidence="7" id="KW-0547">Nucleotide-binding</keyword>
<dbReference type="Pfam" id="PF13807">
    <property type="entry name" value="GNVR"/>
    <property type="match status" value="1"/>
</dbReference>
<dbReference type="InterPro" id="IPR025669">
    <property type="entry name" value="AAA_dom"/>
</dbReference>
<dbReference type="GO" id="GO:0004713">
    <property type="term" value="F:protein tyrosine kinase activity"/>
    <property type="evidence" value="ECO:0007669"/>
    <property type="project" value="UniProtKB-KW"/>
</dbReference>
<dbReference type="CDD" id="cd05387">
    <property type="entry name" value="BY-kinase"/>
    <property type="match status" value="1"/>
</dbReference>
<dbReference type="RefSeq" id="WP_064594809.1">
    <property type="nucleotide sequence ID" value="NZ_LYRP01000001.1"/>
</dbReference>
<comment type="caution">
    <text evidence="18">The sequence shown here is derived from an EMBL/GenBank/DDBJ whole genome shotgun (WGS) entry which is preliminary data.</text>
</comment>
<comment type="catalytic activity">
    <reaction evidence="13">
        <text>L-tyrosyl-[protein] + ATP = O-phospho-L-tyrosyl-[protein] + ADP + H(+)</text>
        <dbReference type="Rhea" id="RHEA:10596"/>
        <dbReference type="Rhea" id="RHEA-COMP:10136"/>
        <dbReference type="Rhea" id="RHEA-COMP:20101"/>
        <dbReference type="ChEBI" id="CHEBI:15378"/>
        <dbReference type="ChEBI" id="CHEBI:30616"/>
        <dbReference type="ChEBI" id="CHEBI:46858"/>
        <dbReference type="ChEBI" id="CHEBI:61978"/>
        <dbReference type="ChEBI" id="CHEBI:456216"/>
    </reaction>
</comment>
<keyword evidence="10 14" id="KW-1133">Transmembrane helix</keyword>
<dbReference type="InterPro" id="IPR003856">
    <property type="entry name" value="LPS_length_determ_N"/>
</dbReference>
<comment type="subcellular location">
    <subcellularLocation>
        <location evidence="1">Cell inner membrane</location>
        <topology evidence="1">Multi-pass membrane protein</topology>
    </subcellularLocation>
</comment>
<comment type="similarity">
    <text evidence="2">Belongs to the etk/wzc family.</text>
</comment>
<dbReference type="Pfam" id="PF02706">
    <property type="entry name" value="Wzz"/>
    <property type="match status" value="1"/>
</dbReference>